<feature type="compositionally biased region" description="Basic residues" evidence="1">
    <location>
        <begin position="32"/>
        <end position="42"/>
    </location>
</feature>
<dbReference type="AlphaFoldDB" id="A0A245ZD06"/>
<keyword evidence="4" id="KW-1185">Reference proteome</keyword>
<name>A0A245ZD06_9SPHN</name>
<sequence>MEAEAAAPPLPPPPRPGITSAAADEPEPYRVGYKKPPKHSQFKKGQSGNKKGRPKGAKGLNTIVRNIYTKKVTVRSASGSERMSKMEAIVHKTVEKSFSGDMRAIDKSLKLYAQCVPDEPIAVAAPVESVSAADMDAHDKAILAAYRRTAREEEDE</sequence>
<accession>A0A245ZD06</accession>
<gene>
    <name evidence="3" type="ORF">SPMU_33780</name>
</gene>
<dbReference type="Pfam" id="PF18932">
    <property type="entry name" value="DUF5681"/>
    <property type="match status" value="1"/>
</dbReference>
<dbReference type="EMBL" id="NBBJ01000013">
    <property type="protein sequence ID" value="OWK27598.1"/>
    <property type="molecule type" value="Genomic_DNA"/>
</dbReference>
<dbReference type="OrthoDB" id="2086138at2"/>
<feature type="region of interest" description="Disordered" evidence="1">
    <location>
        <begin position="1"/>
        <end position="61"/>
    </location>
</feature>
<organism evidence="3 4">
    <name type="scientific">Sphingomonas mucosissima</name>
    <dbReference type="NCBI Taxonomy" id="370959"/>
    <lineage>
        <taxon>Bacteria</taxon>
        <taxon>Pseudomonadati</taxon>
        <taxon>Pseudomonadota</taxon>
        <taxon>Alphaproteobacteria</taxon>
        <taxon>Sphingomonadales</taxon>
        <taxon>Sphingomonadaceae</taxon>
        <taxon>Sphingomonas</taxon>
    </lineage>
</organism>
<evidence type="ECO:0000313" key="4">
    <source>
        <dbReference type="Proteomes" id="UP000197783"/>
    </source>
</evidence>
<feature type="domain" description="DUF5681" evidence="2">
    <location>
        <begin position="38"/>
        <end position="113"/>
    </location>
</feature>
<evidence type="ECO:0000313" key="3">
    <source>
        <dbReference type="EMBL" id="OWK27598.1"/>
    </source>
</evidence>
<protein>
    <recommendedName>
        <fullName evidence="2">DUF5681 domain-containing protein</fullName>
    </recommendedName>
</protein>
<evidence type="ECO:0000256" key="1">
    <source>
        <dbReference type="SAM" id="MobiDB-lite"/>
    </source>
</evidence>
<evidence type="ECO:0000259" key="2">
    <source>
        <dbReference type="Pfam" id="PF18932"/>
    </source>
</evidence>
<proteinExistence type="predicted"/>
<reference evidence="3 4" key="1">
    <citation type="submission" date="2017-03" db="EMBL/GenBank/DDBJ databases">
        <title>Genome sequence of Sphingomonas mucosissima DSM 17494.</title>
        <authorList>
            <person name="Poehlein A."/>
            <person name="Wuebbeler J.H."/>
            <person name="Steinbuechel A."/>
            <person name="Daniel R."/>
        </authorList>
    </citation>
    <scope>NUCLEOTIDE SEQUENCE [LARGE SCALE GENOMIC DNA]</scope>
    <source>
        <strain evidence="3 4">DSM 17494</strain>
    </source>
</reference>
<comment type="caution">
    <text evidence="3">The sequence shown here is derived from an EMBL/GenBank/DDBJ whole genome shotgun (WGS) entry which is preliminary data.</text>
</comment>
<dbReference type="InterPro" id="IPR043736">
    <property type="entry name" value="DUF5681"/>
</dbReference>
<dbReference type="Proteomes" id="UP000197783">
    <property type="component" value="Unassembled WGS sequence"/>
</dbReference>